<protein>
    <recommendedName>
        <fullName evidence="7 8">Glutamine-dependent NAD(+) synthetase</fullName>
        <ecNumber evidence="7 8">6.3.5.1</ecNumber>
    </recommendedName>
    <alternativeName>
        <fullName evidence="7 8">NAD(+) synthase [glutamine-hydrolyzing]</fullName>
    </alternativeName>
</protein>
<dbReference type="CDD" id="cd00553">
    <property type="entry name" value="NAD_synthase"/>
    <property type="match status" value="1"/>
</dbReference>
<dbReference type="Pfam" id="PF02540">
    <property type="entry name" value="NAD_synthase"/>
    <property type="match status" value="1"/>
</dbReference>
<evidence type="ECO:0000256" key="1">
    <source>
        <dbReference type="ARBA" id="ARBA00005188"/>
    </source>
</evidence>
<dbReference type="Gene3D" id="3.60.110.10">
    <property type="entry name" value="Carbon-nitrogen hydrolase"/>
    <property type="match status" value="1"/>
</dbReference>
<dbReference type="PIRSF" id="PIRSF006630">
    <property type="entry name" value="NADS_GAT"/>
    <property type="match status" value="1"/>
</dbReference>
<feature type="binding site" evidence="7">
    <location>
        <position position="376"/>
    </location>
    <ligand>
        <name>deamido-NAD(+)</name>
        <dbReference type="ChEBI" id="CHEBI:58437"/>
        <note>ligand shared between two neighboring subunits</note>
    </ligand>
</feature>
<name>A0A410FWM5_BIPS1</name>
<dbReference type="KEGG" id="bih:BIP78_1554"/>
<comment type="function">
    <text evidence="7">Catalyzes the ATP-dependent amidation of deamido-NAD to form NAD. Uses L-glutamine as a nitrogen source.</text>
</comment>
<dbReference type="GO" id="GO:0003952">
    <property type="term" value="F:NAD+ synthase (glutamine-hydrolyzing) activity"/>
    <property type="evidence" value="ECO:0007669"/>
    <property type="project" value="UniProtKB-UniRule"/>
</dbReference>
<sequence length="545" mass="58607">MRIAVGQVNPTVGDLSGNRDQILSRMMEARRSGADLVVFPELALLGYPPRDLLLRSGFLDTADREFAAVVEASRDIAVILGHVARGGTRAANTADPSSAAFGGADLLYNTAFLLAHGAVVGQQTKHRLPSFDVFEEERYFTPGTDVGVLEWEGLRFGLSVCEDFWYDGGVLAAQTAAGVDLLVNVSASPYFRGKPQLRYALARKWAQQSGTLFIYANLVGGQDELVFDGGSFCVRPDGGFLLSAPRFADGLYVFDTAGEPVAPPDEDGLATVEQALVLGVRDYLDKNGIRGAVVGISGGVDSAVVASLACQALGPNRVVGTFFPSRYTAPESGQEARELAQALGIPLVQIEIEPILDAFKRALSPHLAVAGVTAENLQARVRGVLWMALANALGYVVLACGNKSELATGYTTLYGDTVGALAPIGDLVKEEVYALARWINAQAPHPIIPEGTLSRLPSAELRPNQRDDEDLPPYEVLDPLVRALVVENRPCDELVSLFGASTVREVARRLHSAEYKRHQLPLVLKVSPKAFGMGRRFPITHRFPD</sequence>
<keyword evidence="3 7" id="KW-0436">Ligase</keyword>
<dbReference type="SUPFAM" id="SSF56317">
    <property type="entry name" value="Carbon-nitrogen hydrolase"/>
    <property type="match status" value="1"/>
</dbReference>
<dbReference type="EC" id="6.3.5.1" evidence="7 8"/>
<dbReference type="InterPro" id="IPR036526">
    <property type="entry name" value="C-N_Hydrolase_sf"/>
</dbReference>
<accession>A0A410FWM5</accession>
<dbReference type="FunFam" id="3.40.50.620:FF:000106">
    <property type="entry name" value="Glutamine-dependent NAD(+) synthetase"/>
    <property type="match status" value="1"/>
</dbReference>
<feature type="active site" description="Nucleophile; for glutaminase activity" evidence="7">
    <location>
        <position position="161"/>
    </location>
</feature>
<evidence type="ECO:0000256" key="5">
    <source>
        <dbReference type="ARBA" id="ARBA00022840"/>
    </source>
</evidence>
<dbReference type="InterPro" id="IPR000132">
    <property type="entry name" value="Nitrilase/CN_hydratase_CS"/>
</dbReference>
<dbReference type="GO" id="GO:0009435">
    <property type="term" value="P:NAD+ biosynthetic process"/>
    <property type="evidence" value="ECO:0007669"/>
    <property type="project" value="UniProtKB-UniRule"/>
</dbReference>
<reference evidence="13" key="1">
    <citation type="submission" date="2018-12" db="EMBL/GenBank/DDBJ databases">
        <title>Complete genome sequence of an uncultured bacterium of the candidate phylum Bipolaricaulota.</title>
        <authorList>
            <person name="Kadnikov V.V."/>
            <person name="Mardanov A.V."/>
            <person name="Beletsky A.V."/>
            <person name="Frank Y.A."/>
            <person name="Karnachuk O.V."/>
            <person name="Ravin N.V."/>
        </authorList>
    </citation>
    <scope>NUCLEOTIDE SEQUENCE [LARGE SCALE GENOMIC DNA]</scope>
</reference>
<dbReference type="Gene3D" id="3.40.50.620">
    <property type="entry name" value="HUPs"/>
    <property type="match status" value="1"/>
</dbReference>
<comment type="pathway">
    <text evidence="1 7 8">Cofactor biosynthesis; NAD(+) biosynthesis; NAD(+) from deamido-NAD(+) (L-Gln route): step 1/1.</text>
</comment>
<evidence type="ECO:0000256" key="8">
    <source>
        <dbReference type="PIRNR" id="PIRNR006630"/>
    </source>
</evidence>
<proteinExistence type="inferred from homology"/>
<feature type="binding site" evidence="7">
    <location>
        <position position="516"/>
    </location>
    <ligand>
        <name>deamido-NAD(+)</name>
        <dbReference type="ChEBI" id="CHEBI:58437"/>
        <note>ligand shared between two neighboring subunits</note>
    </ligand>
</feature>
<dbReference type="GO" id="GO:0005524">
    <property type="term" value="F:ATP binding"/>
    <property type="evidence" value="ECO:0007669"/>
    <property type="project" value="UniProtKB-UniRule"/>
</dbReference>
<keyword evidence="5 7" id="KW-0067">ATP-binding</keyword>
<dbReference type="GO" id="GO:0005737">
    <property type="term" value="C:cytoplasm"/>
    <property type="evidence" value="ECO:0007669"/>
    <property type="project" value="InterPro"/>
</dbReference>
<dbReference type="InterPro" id="IPR014445">
    <property type="entry name" value="Gln-dep_NAD_synthase"/>
</dbReference>
<feature type="binding site" evidence="7">
    <location>
        <position position="194"/>
    </location>
    <ligand>
        <name>L-glutamine</name>
        <dbReference type="ChEBI" id="CHEBI:58359"/>
    </ligand>
</feature>
<dbReference type="InterPro" id="IPR014729">
    <property type="entry name" value="Rossmann-like_a/b/a_fold"/>
</dbReference>
<dbReference type="PROSITE" id="PS50263">
    <property type="entry name" value="CN_HYDROLASE"/>
    <property type="match status" value="1"/>
</dbReference>
<evidence type="ECO:0000256" key="4">
    <source>
        <dbReference type="ARBA" id="ARBA00022741"/>
    </source>
</evidence>
<dbReference type="InterPro" id="IPR022310">
    <property type="entry name" value="NAD/GMP_synthase"/>
</dbReference>
<organism evidence="12 13">
    <name type="scientific">Bipolaricaulis sibiricus</name>
    <dbReference type="NCBI Taxonomy" id="2501609"/>
    <lineage>
        <taxon>Bacteria</taxon>
        <taxon>Candidatus Bipolaricaulota</taxon>
        <taxon>Candidatus Bipolaricaulia</taxon>
        <taxon>Candidatus Bipolaricaulales</taxon>
        <taxon>Candidatus Bipolaricaulaceae</taxon>
        <taxon>Candidatus Bipolaricaulis</taxon>
    </lineage>
</organism>
<evidence type="ECO:0000313" key="13">
    <source>
        <dbReference type="Proteomes" id="UP000287233"/>
    </source>
</evidence>
<evidence type="ECO:0000256" key="9">
    <source>
        <dbReference type="PROSITE-ProRule" id="PRU10139"/>
    </source>
</evidence>
<keyword evidence="6 7" id="KW-0520">NAD</keyword>
<feature type="active site" description="Proton acceptor" evidence="9">
    <location>
        <position position="41"/>
    </location>
</feature>
<evidence type="ECO:0000313" key="12">
    <source>
        <dbReference type="EMBL" id="QAA77320.1"/>
    </source>
</evidence>
<dbReference type="InterPro" id="IPR003694">
    <property type="entry name" value="NAD_synthase"/>
</dbReference>
<dbReference type="UniPathway" id="UPA00253">
    <property type="reaction ID" value="UER00334"/>
</dbReference>
<dbReference type="AlphaFoldDB" id="A0A410FWM5"/>
<dbReference type="NCBIfam" id="TIGR00552">
    <property type="entry name" value="nadE"/>
    <property type="match status" value="1"/>
</dbReference>
<feature type="active site" description="For glutaminase activity" evidence="7">
    <location>
        <position position="125"/>
    </location>
</feature>
<dbReference type="PANTHER" id="PTHR23090:SF9">
    <property type="entry name" value="GLUTAMINE-DEPENDENT NAD(+) SYNTHETASE"/>
    <property type="match status" value="1"/>
</dbReference>
<dbReference type="PANTHER" id="PTHR23090">
    <property type="entry name" value="NH 3 /GLUTAMINE-DEPENDENT NAD + SYNTHETASE"/>
    <property type="match status" value="1"/>
</dbReference>
<evidence type="ECO:0000256" key="10">
    <source>
        <dbReference type="RuleBase" id="RU003811"/>
    </source>
</evidence>
<feature type="binding site" evidence="7">
    <location>
        <begin position="295"/>
        <end position="302"/>
    </location>
    <ligand>
        <name>ATP</name>
        <dbReference type="ChEBI" id="CHEBI:30616"/>
    </ligand>
</feature>
<dbReference type="GO" id="GO:0000257">
    <property type="term" value="F:nitrilase activity"/>
    <property type="evidence" value="ECO:0007669"/>
    <property type="project" value="UniProtKB-ARBA"/>
</dbReference>
<feature type="binding site" evidence="7">
    <location>
        <position position="405"/>
    </location>
    <ligand>
        <name>deamido-NAD(+)</name>
        <dbReference type="ChEBI" id="CHEBI:58437"/>
        <note>ligand shared between two neighboring subunits</note>
    </ligand>
</feature>
<evidence type="ECO:0000256" key="3">
    <source>
        <dbReference type="ARBA" id="ARBA00022598"/>
    </source>
</evidence>
<comment type="similarity">
    <text evidence="2 7 8">In the C-terminal section; belongs to the NAD synthetase family.</text>
</comment>
<feature type="domain" description="CN hydrolase" evidence="11">
    <location>
        <begin position="1"/>
        <end position="258"/>
    </location>
</feature>
<comment type="catalytic activity">
    <reaction evidence="7 8">
        <text>deamido-NAD(+) + L-glutamine + ATP + H2O = L-glutamate + AMP + diphosphate + NAD(+) + H(+)</text>
        <dbReference type="Rhea" id="RHEA:24384"/>
        <dbReference type="ChEBI" id="CHEBI:15377"/>
        <dbReference type="ChEBI" id="CHEBI:15378"/>
        <dbReference type="ChEBI" id="CHEBI:29985"/>
        <dbReference type="ChEBI" id="CHEBI:30616"/>
        <dbReference type="ChEBI" id="CHEBI:33019"/>
        <dbReference type="ChEBI" id="CHEBI:57540"/>
        <dbReference type="ChEBI" id="CHEBI:58359"/>
        <dbReference type="ChEBI" id="CHEBI:58437"/>
        <dbReference type="ChEBI" id="CHEBI:456215"/>
        <dbReference type="EC" id="6.3.5.1"/>
    </reaction>
</comment>
<dbReference type="GO" id="GO:0008795">
    <property type="term" value="F:NAD+ synthase activity"/>
    <property type="evidence" value="ECO:0007669"/>
    <property type="project" value="UniProtKB-UniRule"/>
</dbReference>
<evidence type="ECO:0000256" key="2">
    <source>
        <dbReference type="ARBA" id="ARBA00007145"/>
    </source>
</evidence>
<comment type="caution">
    <text evidence="7">Lacks conserved residue(s) required for the propagation of feature annotation.</text>
</comment>
<dbReference type="SUPFAM" id="SSF52402">
    <property type="entry name" value="Adenine nucleotide alpha hydrolases-like"/>
    <property type="match status" value="1"/>
</dbReference>
<dbReference type="CDD" id="cd07570">
    <property type="entry name" value="GAT_Gln-NAD-synth"/>
    <property type="match status" value="1"/>
</dbReference>
<dbReference type="NCBIfam" id="NF010588">
    <property type="entry name" value="PRK13981.1"/>
    <property type="match status" value="1"/>
</dbReference>
<gene>
    <name evidence="7" type="primary">nadE</name>
    <name evidence="12" type="ORF">BIP78_1554</name>
</gene>
<dbReference type="InterPro" id="IPR003010">
    <property type="entry name" value="C-N_Hydrolase"/>
</dbReference>
<dbReference type="Pfam" id="PF00795">
    <property type="entry name" value="CN_hydrolase"/>
    <property type="match status" value="1"/>
</dbReference>
<feature type="binding site" evidence="7">
    <location>
        <position position="188"/>
    </location>
    <ligand>
        <name>L-glutamine</name>
        <dbReference type="ChEBI" id="CHEBI:58359"/>
    </ligand>
</feature>
<dbReference type="GO" id="GO:0004359">
    <property type="term" value="F:glutaminase activity"/>
    <property type="evidence" value="ECO:0007669"/>
    <property type="project" value="InterPro"/>
</dbReference>
<keyword evidence="4 7" id="KW-0547">Nucleotide-binding</keyword>
<feature type="active site" description="Proton acceptor; for glutaminase activity" evidence="7">
    <location>
        <position position="41"/>
    </location>
</feature>
<comment type="similarity">
    <text evidence="10">Belongs to the NAD synthetase family.</text>
</comment>
<evidence type="ECO:0000259" key="11">
    <source>
        <dbReference type="PROSITE" id="PS50263"/>
    </source>
</evidence>
<dbReference type="Proteomes" id="UP000287233">
    <property type="component" value="Chromosome"/>
</dbReference>
<dbReference type="HAMAP" id="MF_02090">
    <property type="entry name" value="NadE_glutamine_dep"/>
    <property type="match status" value="1"/>
</dbReference>
<dbReference type="EMBL" id="CP034928">
    <property type="protein sequence ID" value="QAA77320.1"/>
    <property type="molecule type" value="Genomic_DNA"/>
</dbReference>
<dbReference type="PROSITE" id="PS00920">
    <property type="entry name" value="NITRIL_CHT_1"/>
    <property type="match status" value="1"/>
</dbReference>
<evidence type="ECO:0000256" key="7">
    <source>
        <dbReference type="HAMAP-Rule" id="MF_02090"/>
    </source>
</evidence>
<evidence type="ECO:0000256" key="6">
    <source>
        <dbReference type="ARBA" id="ARBA00023027"/>
    </source>
</evidence>